<keyword evidence="3" id="KW-1185">Reference proteome</keyword>
<dbReference type="Gene3D" id="2.40.128.130">
    <property type="entry name" value="Autotransporter beta-domain"/>
    <property type="match status" value="1"/>
</dbReference>
<organism evidence="2 3">
    <name type="scientific">Oxalobacter aliiformigenes</name>
    <dbReference type="NCBI Taxonomy" id="2946593"/>
    <lineage>
        <taxon>Bacteria</taxon>
        <taxon>Pseudomonadati</taxon>
        <taxon>Pseudomonadota</taxon>
        <taxon>Betaproteobacteria</taxon>
        <taxon>Burkholderiales</taxon>
        <taxon>Oxalobacteraceae</taxon>
        <taxon>Oxalobacter</taxon>
    </lineage>
</organism>
<sequence length="691" mass="72129">MKNQSNLTIGTEKDKQAAGYDGALLIGTELNLDGGKIAKTDTLTQTAGQVNIKSDRYTFDQINQSGGNIHVKENATLEIIQHASLKGVVENTGTIEGNASAEVSGSGRFVNAGSLALSSLTVKDMGTAQFEKGASVTAPLSTNLAVHDYGNLIIGDRTSGTQWAESLGALSHGKGRLIVTSHVKTGTGGITVGAADASQGTGGNLWFGNGSTTVIDAPMLADGSSAFKAGSDSATITVENGASLTLGGIASAGKYIIASGYDTAPSLENGTWRGGWTGNSLQQTELANSGLKWNLSLHNDADTVWVSAVLQDVRDVYPGISLPENINNALSDCGRNTGAGGKFLCDVLTDGNLSKAEKAGIINAAASTAFASGALLTAINDQNLAAQSLEERLSMRGESFNKDGELRIWDRGHKLWADILGGKQKTKGLRATGTGHTDFDDDTYGLIAGYDHLFANRHFTAGGALSYTKGTLHAGEAPFRATNKHDSTGIHAYAGWSPSEKLNLTGSVSYLIGNSDASRHLGSAGRTTADIRTSLFSAALRAESTIKAGYASVIPHIGVRFLHSKTRDYDLRINNAKAFRSSADSTDILQVPAGLALRGDFSTASGWTFRTSADISVVPQAGNVRQRTSLKGADDITDTVSGEFAGHIGSIVSMAIQADKDNSTLGLRYGYTAGEHGSSGHAMMLEMRHGF</sequence>
<evidence type="ECO:0000259" key="1">
    <source>
        <dbReference type="PROSITE" id="PS51208"/>
    </source>
</evidence>
<gene>
    <name evidence="2" type="ORF">NB645_10170</name>
</gene>
<dbReference type="InterPro" id="IPR036709">
    <property type="entry name" value="Autotransporte_beta_dom_sf"/>
</dbReference>
<evidence type="ECO:0000313" key="3">
    <source>
        <dbReference type="Proteomes" id="UP001164794"/>
    </source>
</evidence>
<dbReference type="EMBL" id="CP098248">
    <property type="protein sequence ID" value="WAV97130.1"/>
    <property type="molecule type" value="Genomic_DNA"/>
</dbReference>
<proteinExistence type="predicted"/>
<accession>A0ABY7JL30</accession>
<evidence type="ECO:0000313" key="2">
    <source>
        <dbReference type="EMBL" id="WAV97130.1"/>
    </source>
</evidence>
<protein>
    <submittedName>
        <fullName evidence="2">Autotransporter outer membrane beta-barrel domain-containing protein</fullName>
    </submittedName>
</protein>
<feature type="domain" description="Autotransporter" evidence="1">
    <location>
        <begin position="408"/>
        <end position="691"/>
    </location>
</feature>
<dbReference type="PROSITE" id="PS51208">
    <property type="entry name" value="AUTOTRANSPORTER"/>
    <property type="match status" value="1"/>
</dbReference>
<dbReference type="SMART" id="SM00869">
    <property type="entry name" value="Autotransporter"/>
    <property type="match status" value="1"/>
</dbReference>
<name>A0ABY7JL30_9BURK</name>
<dbReference type="InterPro" id="IPR005546">
    <property type="entry name" value="Autotransporte_beta"/>
</dbReference>
<dbReference type="SUPFAM" id="SSF103515">
    <property type="entry name" value="Autotransporter"/>
    <property type="match status" value="1"/>
</dbReference>
<dbReference type="Proteomes" id="UP001164794">
    <property type="component" value="Chromosome"/>
</dbReference>
<dbReference type="Pfam" id="PF03797">
    <property type="entry name" value="Autotransporter"/>
    <property type="match status" value="1"/>
</dbReference>
<dbReference type="RefSeq" id="WP_269264598.1">
    <property type="nucleotide sequence ID" value="NZ_CP098248.1"/>
</dbReference>
<reference evidence="2" key="1">
    <citation type="journal article" date="2022" name="Front. Microbiol.">
        <title>New perspectives on an old grouping: The genomic and phenotypic variability of Oxalobacter formigenes and the implications for calcium oxalate stone prevention.</title>
        <authorList>
            <person name="Chmiel J.A."/>
            <person name="Carr C."/>
            <person name="Stuivenberg G.A."/>
            <person name="Venema R."/>
            <person name="Chanyi R.M."/>
            <person name="Al K.F."/>
            <person name="Giguere D."/>
            <person name="Say H."/>
            <person name="Akouris P.P."/>
            <person name="Dominguez Romero S.A."/>
            <person name="Kwong A."/>
            <person name="Tai V."/>
            <person name="Koval S.F."/>
            <person name="Razvi H."/>
            <person name="Bjazevic J."/>
            <person name="Burton J.P."/>
        </authorList>
    </citation>
    <scope>NUCLEOTIDE SEQUENCE</scope>
    <source>
        <strain evidence="2">HOxNP-1</strain>
    </source>
</reference>